<protein>
    <submittedName>
        <fullName evidence="1">Uncharacterized protein</fullName>
    </submittedName>
</protein>
<evidence type="ECO:0000313" key="1">
    <source>
        <dbReference type="EMBL" id="GFR63822.1"/>
    </source>
</evidence>
<gene>
    <name evidence="1" type="ORF">ElyMa_003615900</name>
</gene>
<comment type="caution">
    <text evidence="1">The sequence shown here is derived from an EMBL/GenBank/DDBJ whole genome shotgun (WGS) entry which is preliminary data.</text>
</comment>
<reference evidence="1 2" key="1">
    <citation type="journal article" date="2021" name="Elife">
        <title>Chloroplast acquisition without the gene transfer in kleptoplastic sea slugs, Plakobranchus ocellatus.</title>
        <authorList>
            <person name="Maeda T."/>
            <person name="Takahashi S."/>
            <person name="Yoshida T."/>
            <person name="Shimamura S."/>
            <person name="Takaki Y."/>
            <person name="Nagai Y."/>
            <person name="Toyoda A."/>
            <person name="Suzuki Y."/>
            <person name="Arimoto A."/>
            <person name="Ishii H."/>
            <person name="Satoh N."/>
            <person name="Nishiyama T."/>
            <person name="Hasebe M."/>
            <person name="Maruyama T."/>
            <person name="Minagawa J."/>
            <person name="Obokata J."/>
            <person name="Shigenobu S."/>
        </authorList>
    </citation>
    <scope>NUCLEOTIDE SEQUENCE [LARGE SCALE GENOMIC DNA]</scope>
</reference>
<accession>A0AAV4ES23</accession>
<dbReference type="AlphaFoldDB" id="A0AAV4ES23"/>
<dbReference type="Proteomes" id="UP000762676">
    <property type="component" value="Unassembled WGS sequence"/>
</dbReference>
<keyword evidence="2" id="KW-1185">Reference proteome</keyword>
<sequence length="102" mass="11312">MALYAAFQPDLPATSGTRFGSLLPVWSAALNSLLLRGLECGQSSVQLACPSESETIRSHMVPSWDCRRGGAILEFLASEVAELWPLLYGYLHCHEEVRSWRC</sequence>
<evidence type="ECO:0000313" key="2">
    <source>
        <dbReference type="Proteomes" id="UP000762676"/>
    </source>
</evidence>
<dbReference type="EMBL" id="BMAT01007416">
    <property type="protein sequence ID" value="GFR63822.1"/>
    <property type="molecule type" value="Genomic_DNA"/>
</dbReference>
<proteinExistence type="predicted"/>
<name>A0AAV4ES23_9GAST</name>
<organism evidence="1 2">
    <name type="scientific">Elysia marginata</name>
    <dbReference type="NCBI Taxonomy" id="1093978"/>
    <lineage>
        <taxon>Eukaryota</taxon>
        <taxon>Metazoa</taxon>
        <taxon>Spiralia</taxon>
        <taxon>Lophotrochozoa</taxon>
        <taxon>Mollusca</taxon>
        <taxon>Gastropoda</taxon>
        <taxon>Heterobranchia</taxon>
        <taxon>Euthyneura</taxon>
        <taxon>Panpulmonata</taxon>
        <taxon>Sacoglossa</taxon>
        <taxon>Placobranchoidea</taxon>
        <taxon>Plakobranchidae</taxon>
        <taxon>Elysia</taxon>
    </lineage>
</organism>